<dbReference type="PROSITE" id="PS50011">
    <property type="entry name" value="PROTEIN_KINASE_DOM"/>
    <property type="match status" value="1"/>
</dbReference>
<dbReference type="InterPro" id="IPR000719">
    <property type="entry name" value="Prot_kinase_dom"/>
</dbReference>
<evidence type="ECO:0000256" key="1">
    <source>
        <dbReference type="ARBA" id="ARBA00022574"/>
    </source>
</evidence>
<proteinExistence type="predicted"/>
<dbReference type="SUPFAM" id="SSF56112">
    <property type="entry name" value="Protein kinase-like (PK-like)"/>
    <property type="match status" value="1"/>
</dbReference>
<dbReference type="InterPro" id="IPR050349">
    <property type="entry name" value="WD_LIS1/nudF_dynein_reg"/>
</dbReference>
<dbReference type="SMART" id="SM00220">
    <property type="entry name" value="S_TKc"/>
    <property type="match status" value="1"/>
</dbReference>
<evidence type="ECO:0000256" key="3">
    <source>
        <dbReference type="PROSITE-ProRule" id="PRU00221"/>
    </source>
</evidence>
<dbReference type="InterPro" id="IPR036322">
    <property type="entry name" value="WD40_repeat_dom_sf"/>
</dbReference>
<dbReference type="Proteomes" id="UP000254866">
    <property type="component" value="Unassembled WGS sequence"/>
</dbReference>
<evidence type="ECO:0000313" key="7">
    <source>
        <dbReference type="Proteomes" id="UP000254866"/>
    </source>
</evidence>
<dbReference type="InterPro" id="IPR020472">
    <property type="entry name" value="WD40_PAC1"/>
</dbReference>
<dbReference type="PROSITE" id="PS50294">
    <property type="entry name" value="WD_REPEATS_REGION"/>
    <property type="match status" value="6"/>
</dbReference>
<dbReference type="InterPro" id="IPR019775">
    <property type="entry name" value="WD40_repeat_CS"/>
</dbReference>
<dbReference type="SMART" id="SM00320">
    <property type="entry name" value="WD40"/>
    <property type="match status" value="7"/>
</dbReference>
<dbReference type="PROSITE" id="PS50082">
    <property type="entry name" value="WD_REPEATS_2"/>
    <property type="match status" value="6"/>
</dbReference>
<dbReference type="RefSeq" id="XP_031864835.1">
    <property type="nucleotide sequence ID" value="XM_032019128.1"/>
</dbReference>
<dbReference type="PROSITE" id="PS00678">
    <property type="entry name" value="WD_REPEATS_1"/>
    <property type="match status" value="5"/>
</dbReference>
<dbReference type="PRINTS" id="PR00320">
    <property type="entry name" value="GPROTEINBRPT"/>
</dbReference>
<evidence type="ECO:0000256" key="4">
    <source>
        <dbReference type="SAM" id="MobiDB-lite"/>
    </source>
</evidence>
<evidence type="ECO:0000313" key="6">
    <source>
        <dbReference type="EMBL" id="RDL30227.1"/>
    </source>
</evidence>
<gene>
    <name evidence="6" type="ORF">BP5553_10505</name>
</gene>
<dbReference type="PANTHER" id="PTHR44129">
    <property type="entry name" value="WD REPEAT-CONTAINING PROTEIN POP1"/>
    <property type="match status" value="1"/>
</dbReference>
<dbReference type="OrthoDB" id="10252171at2759"/>
<dbReference type="SUPFAM" id="SSF50978">
    <property type="entry name" value="WD40 repeat-like"/>
    <property type="match status" value="1"/>
</dbReference>
<feature type="repeat" description="WD" evidence="3">
    <location>
        <begin position="496"/>
        <end position="537"/>
    </location>
</feature>
<feature type="region of interest" description="Disordered" evidence="4">
    <location>
        <begin position="330"/>
        <end position="366"/>
    </location>
</feature>
<dbReference type="AlphaFoldDB" id="A0A370T9H5"/>
<reference evidence="6 7" key="1">
    <citation type="journal article" date="2018" name="IMA Fungus">
        <title>IMA Genome-F 9: Draft genome sequence of Annulohypoxylon stygium, Aspergillus mulundensis, Berkeleyomyces basicola (syn. Thielaviopsis basicola), Ceratocystis smalleyi, two Cercospora beticola strains, Coleophoma cylindrospora, Fusarium fracticaudum, Phialophora cf. hyalina, and Morchella septimelata.</title>
        <authorList>
            <person name="Wingfield B.D."/>
            <person name="Bills G.F."/>
            <person name="Dong Y."/>
            <person name="Huang W."/>
            <person name="Nel W.J."/>
            <person name="Swalarsk-Parry B.S."/>
            <person name="Vaghefi N."/>
            <person name="Wilken P.M."/>
            <person name="An Z."/>
            <person name="de Beer Z.W."/>
            <person name="De Vos L."/>
            <person name="Chen L."/>
            <person name="Duong T.A."/>
            <person name="Gao Y."/>
            <person name="Hammerbacher A."/>
            <person name="Kikkert J.R."/>
            <person name="Li Y."/>
            <person name="Li H."/>
            <person name="Li K."/>
            <person name="Li Q."/>
            <person name="Liu X."/>
            <person name="Ma X."/>
            <person name="Naidoo K."/>
            <person name="Pethybridge S.J."/>
            <person name="Sun J."/>
            <person name="Steenkamp E.T."/>
            <person name="van der Nest M.A."/>
            <person name="van Wyk S."/>
            <person name="Wingfield M.J."/>
            <person name="Xiong C."/>
            <person name="Yue Q."/>
            <person name="Zhang X."/>
        </authorList>
    </citation>
    <scope>NUCLEOTIDE SEQUENCE [LARGE SCALE GENOMIC DNA]</scope>
    <source>
        <strain evidence="6 7">BP 5553</strain>
    </source>
</reference>
<keyword evidence="1 3" id="KW-0853">WD repeat</keyword>
<evidence type="ECO:0000259" key="5">
    <source>
        <dbReference type="PROSITE" id="PS50011"/>
    </source>
</evidence>
<feature type="repeat" description="WD" evidence="3">
    <location>
        <begin position="454"/>
        <end position="495"/>
    </location>
</feature>
<feature type="domain" description="Protein kinase" evidence="5">
    <location>
        <begin position="42"/>
        <end position="315"/>
    </location>
</feature>
<protein>
    <recommendedName>
        <fullName evidence="5">Protein kinase domain-containing protein</fullName>
    </recommendedName>
</protein>
<sequence>MLRIPDLVLDSKLHTQFSDSATIHSFLETDRSGDRSCRKEYWRQEKLLGRGGFGEVRLERCVTAGAKQDALRAVKVIKKQLITGISPDLNRELEAIAKFSQDRYQRWFVKSFGWYEVSSSIFITMEYCRHGDLHHYLSNRRSLPAAEAQQLTYQILEGLHHMHENDFAHRDLKPGNILIKLMPPEKNWWVVLADFGISKRGDESNEPTTAIKGTNGFMAPELLGVPNLTRPKHISGFKAADMWALGEIAFRMLTGEVTFQSQWELMEYCQGKRTFPSDRLPSSARLDGEEFVSSLMETFPSNRMTTAQCLKHHWMESQHINLIEEPTKLNLEQNGSPGFAQSDMDRNDSARWSDISAPESEPVQTTAQRRQANLSDSYQMGSRQTQLKQVRINPPIPQNPGTSNESLLKQDMALDVSQNIVVALSLDGKTLAAARRDYNVWLWDNWSGKVLRTLKGHINCVNAVAFSPDGKTLASASNDYTVKLWDSQSGVVLRTLEGYKYWVTAVAFSPDGKTLASASDDNTVKLWDSQSGVVLRTLEGHEDWVTAVAFSPDGKTLASASDDYTVKLWDSQSGVVLRTLEGHKNWVTAVAFSPDGKTLASASSDYTVKLWDSQSGVVLRTLEGRKYRVAAVAFTPDGKTLASASRDHDIRLWDSQSGAVLRTLEGHKNWVIAVAFSPDGKTLVSVSWDLNVMLWDGRSGARIRQNMLELVF</sequence>
<dbReference type="PROSITE" id="PS00108">
    <property type="entry name" value="PROTEIN_KINASE_ST"/>
    <property type="match status" value="1"/>
</dbReference>
<evidence type="ECO:0000256" key="2">
    <source>
        <dbReference type="ARBA" id="ARBA00022737"/>
    </source>
</evidence>
<dbReference type="STRING" id="2656787.A0A370T9H5"/>
<feature type="repeat" description="WD" evidence="3">
    <location>
        <begin position="580"/>
        <end position="621"/>
    </location>
</feature>
<dbReference type="InterPro" id="IPR015943">
    <property type="entry name" value="WD40/YVTN_repeat-like_dom_sf"/>
</dbReference>
<dbReference type="Pfam" id="PF00400">
    <property type="entry name" value="WD40"/>
    <property type="match status" value="6"/>
</dbReference>
<dbReference type="GO" id="GO:0005524">
    <property type="term" value="F:ATP binding"/>
    <property type="evidence" value="ECO:0007669"/>
    <property type="project" value="InterPro"/>
</dbReference>
<dbReference type="CDD" id="cd00200">
    <property type="entry name" value="WD40"/>
    <property type="match status" value="1"/>
</dbReference>
<keyword evidence="7" id="KW-1185">Reference proteome</keyword>
<dbReference type="EMBL" id="NPIC01000016">
    <property type="protein sequence ID" value="RDL30227.1"/>
    <property type="molecule type" value="Genomic_DNA"/>
</dbReference>
<dbReference type="Gene3D" id="1.10.510.10">
    <property type="entry name" value="Transferase(Phosphotransferase) domain 1"/>
    <property type="match status" value="1"/>
</dbReference>
<dbReference type="GO" id="GO:0004672">
    <property type="term" value="F:protein kinase activity"/>
    <property type="evidence" value="ECO:0007669"/>
    <property type="project" value="InterPro"/>
</dbReference>
<comment type="caution">
    <text evidence="6">The sequence shown here is derived from an EMBL/GenBank/DDBJ whole genome shotgun (WGS) entry which is preliminary data.</text>
</comment>
<dbReference type="GeneID" id="43603354"/>
<accession>A0A370T9H5</accession>
<dbReference type="Gene3D" id="2.130.10.10">
    <property type="entry name" value="YVTN repeat-like/Quinoprotein amine dehydrogenase"/>
    <property type="match status" value="3"/>
</dbReference>
<feature type="repeat" description="WD" evidence="3">
    <location>
        <begin position="538"/>
        <end position="579"/>
    </location>
</feature>
<keyword evidence="2" id="KW-0677">Repeat</keyword>
<feature type="repeat" description="WD" evidence="3">
    <location>
        <begin position="622"/>
        <end position="663"/>
    </location>
</feature>
<dbReference type="InterPro" id="IPR008271">
    <property type="entry name" value="Ser/Thr_kinase_AS"/>
</dbReference>
<dbReference type="Pfam" id="PF00069">
    <property type="entry name" value="Pkinase"/>
    <property type="match status" value="1"/>
</dbReference>
<name>A0A370T9H5_9HELO</name>
<dbReference type="InterPro" id="IPR011009">
    <property type="entry name" value="Kinase-like_dom_sf"/>
</dbReference>
<organism evidence="6 7">
    <name type="scientific">Venustampulla echinocandica</name>
    <dbReference type="NCBI Taxonomy" id="2656787"/>
    <lineage>
        <taxon>Eukaryota</taxon>
        <taxon>Fungi</taxon>
        <taxon>Dikarya</taxon>
        <taxon>Ascomycota</taxon>
        <taxon>Pezizomycotina</taxon>
        <taxon>Leotiomycetes</taxon>
        <taxon>Helotiales</taxon>
        <taxon>Pleuroascaceae</taxon>
        <taxon>Venustampulla</taxon>
    </lineage>
</organism>
<feature type="repeat" description="WD" evidence="3">
    <location>
        <begin position="664"/>
        <end position="705"/>
    </location>
</feature>
<dbReference type="InterPro" id="IPR001680">
    <property type="entry name" value="WD40_rpt"/>
</dbReference>